<comment type="caution">
    <text evidence="2">The sequence shown here is derived from an EMBL/GenBank/DDBJ whole genome shotgun (WGS) entry which is preliminary data.</text>
</comment>
<name>A0A965ZE44_9SPHI</name>
<dbReference type="Proteomes" id="UP000638732">
    <property type="component" value="Unassembled WGS sequence"/>
</dbReference>
<keyword evidence="3" id="KW-1185">Reference proteome</keyword>
<feature type="transmembrane region" description="Helical" evidence="1">
    <location>
        <begin position="7"/>
        <end position="24"/>
    </location>
</feature>
<dbReference type="RefSeq" id="WP_166585352.1">
    <property type="nucleotide sequence ID" value="NZ_WWEO01000041.1"/>
</dbReference>
<dbReference type="EMBL" id="WWEO01000041">
    <property type="protein sequence ID" value="NCD69378.1"/>
    <property type="molecule type" value="Genomic_DNA"/>
</dbReference>
<protein>
    <submittedName>
        <fullName evidence="2">Uncharacterized protein</fullName>
    </submittedName>
</protein>
<evidence type="ECO:0000313" key="2">
    <source>
        <dbReference type="EMBL" id="NCD69378.1"/>
    </source>
</evidence>
<accession>A0A965ZE44</accession>
<dbReference type="AlphaFoldDB" id="A0A965ZE44"/>
<keyword evidence="1" id="KW-1133">Transmembrane helix</keyword>
<reference evidence="2" key="2">
    <citation type="submission" date="2020-10" db="EMBL/GenBank/DDBJ databases">
        <title>Mucilaginibacter sp. nov., isolated from soil.</title>
        <authorList>
            <person name="Jeon C.O."/>
        </authorList>
    </citation>
    <scope>NUCLEOTIDE SEQUENCE</scope>
    <source>
        <strain evidence="2">R11</strain>
    </source>
</reference>
<keyword evidence="1" id="KW-0812">Transmembrane</keyword>
<feature type="transmembrane region" description="Helical" evidence="1">
    <location>
        <begin position="36"/>
        <end position="54"/>
    </location>
</feature>
<reference evidence="2" key="1">
    <citation type="submission" date="2020-01" db="EMBL/GenBank/DDBJ databases">
        <authorList>
            <person name="Seo Y.L."/>
        </authorList>
    </citation>
    <scope>NUCLEOTIDE SEQUENCE</scope>
    <source>
        <strain evidence="2">R11</strain>
    </source>
</reference>
<evidence type="ECO:0000256" key="1">
    <source>
        <dbReference type="SAM" id="Phobius"/>
    </source>
</evidence>
<proteinExistence type="predicted"/>
<evidence type="ECO:0000313" key="3">
    <source>
        <dbReference type="Proteomes" id="UP000638732"/>
    </source>
</evidence>
<gene>
    <name evidence="2" type="ORF">GSY63_08425</name>
</gene>
<sequence length="60" mass="6479">MKPLLPVRFLIPIGLLIISASFVVKHFAAVPDFADGFLKGIGIGILVLSLIFLSRSKQTV</sequence>
<keyword evidence="1" id="KW-0472">Membrane</keyword>
<organism evidence="2 3">
    <name type="scientific">Mucilaginibacter agri</name>
    <dbReference type="NCBI Taxonomy" id="2695265"/>
    <lineage>
        <taxon>Bacteria</taxon>
        <taxon>Pseudomonadati</taxon>
        <taxon>Bacteroidota</taxon>
        <taxon>Sphingobacteriia</taxon>
        <taxon>Sphingobacteriales</taxon>
        <taxon>Sphingobacteriaceae</taxon>
        <taxon>Mucilaginibacter</taxon>
    </lineage>
</organism>